<proteinExistence type="predicted"/>
<keyword evidence="4" id="KW-0732">Signal</keyword>
<feature type="signal peptide" evidence="4">
    <location>
        <begin position="1"/>
        <end position="25"/>
    </location>
</feature>
<dbReference type="PANTHER" id="PTHR12815:SF42">
    <property type="entry name" value="BACTERIAL SURFACE ANTIGEN (D15) DOMAIN-CONTAINING PROTEIN"/>
    <property type="match status" value="1"/>
</dbReference>
<evidence type="ECO:0000256" key="1">
    <source>
        <dbReference type="ARBA" id="ARBA00004370"/>
    </source>
</evidence>
<organism evidence="6">
    <name type="scientific">uncultured delta proteobacterium</name>
    <dbReference type="NCBI Taxonomy" id="34034"/>
    <lineage>
        <taxon>Bacteria</taxon>
        <taxon>Deltaproteobacteria</taxon>
        <taxon>environmental samples</taxon>
    </lineage>
</organism>
<feature type="region of interest" description="Disordered" evidence="3">
    <location>
        <begin position="232"/>
        <end position="253"/>
    </location>
</feature>
<evidence type="ECO:0000313" key="6">
    <source>
        <dbReference type="EMBL" id="SBV98567.1"/>
    </source>
</evidence>
<dbReference type="Gene3D" id="2.40.160.50">
    <property type="entry name" value="membrane protein fhac: a member of the omp85/tpsb transporter family"/>
    <property type="match status" value="1"/>
</dbReference>
<dbReference type="InterPro" id="IPR000184">
    <property type="entry name" value="Bac_surfAg_D15"/>
</dbReference>
<keyword evidence="2" id="KW-0472">Membrane</keyword>
<protein>
    <submittedName>
        <fullName evidence="6">Putative Outer membrane protein, OMP85 family</fullName>
    </submittedName>
</protein>
<dbReference type="InterPro" id="IPR039910">
    <property type="entry name" value="D15-like"/>
</dbReference>
<dbReference type="EMBL" id="FLUQ01000001">
    <property type="protein sequence ID" value="SBV98567.1"/>
    <property type="molecule type" value="Genomic_DNA"/>
</dbReference>
<dbReference type="GO" id="GO:0019867">
    <property type="term" value="C:outer membrane"/>
    <property type="evidence" value="ECO:0007669"/>
    <property type="project" value="InterPro"/>
</dbReference>
<gene>
    <name evidence="6" type="ORF">KL86DPRO_11411</name>
</gene>
<feature type="domain" description="Bacterial surface antigen (D15)" evidence="5">
    <location>
        <begin position="422"/>
        <end position="716"/>
    </location>
</feature>
<name>A0A212JGL5_9DELT</name>
<dbReference type="PANTHER" id="PTHR12815">
    <property type="entry name" value="SORTING AND ASSEMBLY MACHINERY SAMM50 PROTEIN FAMILY MEMBER"/>
    <property type="match status" value="1"/>
</dbReference>
<feature type="chain" id="PRO_5012690865" evidence="4">
    <location>
        <begin position="26"/>
        <end position="716"/>
    </location>
</feature>
<evidence type="ECO:0000256" key="3">
    <source>
        <dbReference type="SAM" id="MobiDB-lite"/>
    </source>
</evidence>
<dbReference type="Pfam" id="PF01103">
    <property type="entry name" value="Omp85"/>
    <property type="match status" value="1"/>
</dbReference>
<evidence type="ECO:0000259" key="5">
    <source>
        <dbReference type="Pfam" id="PF01103"/>
    </source>
</evidence>
<evidence type="ECO:0000256" key="4">
    <source>
        <dbReference type="SAM" id="SignalP"/>
    </source>
</evidence>
<comment type="subcellular location">
    <subcellularLocation>
        <location evidence="1">Membrane</location>
    </subcellularLocation>
</comment>
<feature type="region of interest" description="Disordered" evidence="3">
    <location>
        <begin position="180"/>
        <end position="211"/>
    </location>
</feature>
<dbReference type="Gene3D" id="3.10.20.310">
    <property type="entry name" value="membrane protein fhac"/>
    <property type="match status" value="1"/>
</dbReference>
<feature type="region of interest" description="Disordered" evidence="3">
    <location>
        <begin position="31"/>
        <end position="97"/>
    </location>
</feature>
<evidence type="ECO:0000256" key="2">
    <source>
        <dbReference type="ARBA" id="ARBA00023136"/>
    </source>
</evidence>
<dbReference type="AlphaFoldDB" id="A0A212JGL5"/>
<accession>A0A212JGL5</accession>
<feature type="compositionally biased region" description="Basic and acidic residues" evidence="3">
    <location>
        <begin position="196"/>
        <end position="207"/>
    </location>
</feature>
<sequence length="716" mass="77771">MPHPLARLCLVTLCCLFAACGSQNGALLQLDPGPDETGPSPYVAEDPKGPIPAPSLPPGMATANGSPPASAPPSPALHPSQQPRPQEANGETPPSAQDEYAAEHNLPRLSYAIVIVTPDAPELEAPFLAASHLQQMREKPPASAMGLDQRMRSDLETARDVLHSYGYYMGKAHGKIVKTERGARRETVTAEATQTAKDEKPSGKTDAETDSADDYTVTITFEPGTRYTIGKTRVSVTDPQQLKPDPTKGEYTAPGTSLAAVGLKEGDPALAGAVLDAVSAMREQFRDRGYPFASIASSRYLVDHGAQTLDAEIVVDSGPLVYMDGLIVKGESPVKKPYLDALATWESGHPWNQSRVENFRNALRQSGLFTAAELNPAEEEDENGLRAVMAELTPAPARTVGGALKYDTDFGPGVQAYWENRNITGRGDRLRFEMPIWADLQEFLATYRLPFFLRKDQDFTARAAFRNEDTDAYELTSYLAAAGLERRFSPHWTGAIELYVEGGTLKDPDEPETEYLLMGVPTSLAYNNTNSLLDATKGFRLNLAVAPYTGQYHEDFTVVRTRVEAQAFLPVIGEDALVLALRGMYGMISDTNAQDVPASLRFYVGGGGSVRGYEYQSLGPRNDSKDPLGGASAVEFSAEARAKFDDTWGMVAFLDGGMAYADAAADFSEEELRWGAGLGLRFYTAIGPIRLDFAVPLNKRNDDDNFQIYFSIGQSF</sequence>
<reference evidence="6" key="1">
    <citation type="submission" date="2016-04" db="EMBL/GenBank/DDBJ databases">
        <authorList>
            <person name="Evans L.H."/>
            <person name="Alamgir A."/>
            <person name="Owens N."/>
            <person name="Weber N.D."/>
            <person name="Virtaneva K."/>
            <person name="Barbian K."/>
            <person name="Babar A."/>
            <person name="Rosenke K."/>
        </authorList>
    </citation>
    <scope>NUCLEOTIDE SEQUENCE</scope>
    <source>
        <strain evidence="6">86</strain>
    </source>
</reference>
<dbReference type="PROSITE" id="PS51257">
    <property type="entry name" value="PROKAR_LIPOPROTEIN"/>
    <property type="match status" value="1"/>
</dbReference>